<dbReference type="Proteomes" id="UP000526307">
    <property type="component" value="Unassembled WGS sequence"/>
</dbReference>
<dbReference type="Gene3D" id="3.90.1640.10">
    <property type="entry name" value="inorganic pyrophosphatase (n-terminal core)"/>
    <property type="match status" value="1"/>
</dbReference>
<dbReference type="PANTHER" id="PTHR47618">
    <property type="entry name" value="BIFUNCTIONAL OLIGORIBONUCLEASE AND PAP PHOSPHATASE NRNA"/>
    <property type="match status" value="1"/>
</dbReference>
<protein>
    <submittedName>
        <fullName evidence="3">Bifunctional oligoribonuclease/PAP phosphatase NrnA</fullName>
    </submittedName>
</protein>
<feature type="domain" description="DDH" evidence="1">
    <location>
        <begin position="18"/>
        <end position="160"/>
    </location>
</feature>
<dbReference type="GO" id="GO:0003676">
    <property type="term" value="F:nucleic acid binding"/>
    <property type="evidence" value="ECO:0007669"/>
    <property type="project" value="InterPro"/>
</dbReference>
<feature type="domain" description="DHHA1" evidence="2">
    <location>
        <begin position="234"/>
        <end position="315"/>
    </location>
</feature>
<dbReference type="EMBL" id="JABXYR010000002">
    <property type="protein sequence ID" value="NWO23851.1"/>
    <property type="molecule type" value="Genomic_DNA"/>
</dbReference>
<gene>
    <name evidence="3" type="ORF">HW270_07200</name>
</gene>
<dbReference type="PANTHER" id="PTHR47618:SF1">
    <property type="entry name" value="BIFUNCTIONAL OLIGORIBONUCLEASE AND PAP PHOSPHATASE NRNA"/>
    <property type="match status" value="1"/>
</dbReference>
<dbReference type="SUPFAM" id="SSF64182">
    <property type="entry name" value="DHH phosphoesterases"/>
    <property type="match status" value="1"/>
</dbReference>
<evidence type="ECO:0000313" key="4">
    <source>
        <dbReference type="Proteomes" id="UP000526307"/>
    </source>
</evidence>
<dbReference type="RefSeq" id="WP_009644608.1">
    <property type="nucleotide sequence ID" value="NZ_CAJPUB010000002.1"/>
</dbReference>
<comment type="caution">
    <text evidence="3">The sequence shown here is derived from an EMBL/GenBank/DDBJ whole genome shotgun (WGS) entry which is preliminary data.</text>
</comment>
<dbReference type="AlphaFoldDB" id="A0A7Y8VSI9"/>
<name>A0A7Y8VSI9_9FIRM</name>
<dbReference type="InterPro" id="IPR051319">
    <property type="entry name" value="Oligoribo/pAp-PDE_c-di-AMP_PDE"/>
</dbReference>
<dbReference type="InterPro" id="IPR001667">
    <property type="entry name" value="DDH_dom"/>
</dbReference>
<organism evidence="3 4">
    <name type="scientific">Mogibacterium timidum</name>
    <dbReference type="NCBI Taxonomy" id="35519"/>
    <lineage>
        <taxon>Bacteria</taxon>
        <taxon>Bacillati</taxon>
        <taxon>Bacillota</taxon>
        <taxon>Clostridia</taxon>
        <taxon>Peptostreptococcales</taxon>
        <taxon>Anaerovoracaceae</taxon>
        <taxon>Mogibacterium</taxon>
    </lineage>
</organism>
<evidence type="ECO:0000259" key="2">
    <source>
        <dbReference type="Pfam" id="PF02272"/>
    </source>
</evidence>
<evidence type="ECO:0000313" key="3">
    <source>
        <dbReference type="EMBL" id="NWO23851.1"/>
    </source>
</evidence>
<proteinExistence type="predicted"/>
<dbReference type="Pfam" id="PF02272">
    <property type="entry name" value="DHHA1"/>
    <property type="match status" value="1"/>
</dbReference>
<sequence length="330" mass="35575">MTNNTYLEIADNLLKSEKILIFPHENMDGDCLGSAAALCQMMRNSGKEAYVVADGKTPRNLDFLESGTLTSNKDVFNEYDLAVLVDCGSRSRIGDRAAVFDRGRVKAVIDHHGVSEQDTAFDFGVIEPSSAATAELVYLIAKEMGVEITLPIARCVFAAINTDTGSFQHSNTTARTHVIVSELYDIDGFDGNEITQLLYNRQSLGSIQLEGRVISGMKVCAGGKLAIGAVTRQLLDETDTDMSESEGIVQKLMSIDGVEIGCILKETDANTVRVSLRAKSYANVARVAQSYGGGGHVRAAGFTFEGTVDEAVVDVSRALEAELDRANDEK</sequence>
<dbReference type="InterPro" id="IPR003156">
    <property type="entry name" value="DHHA1_dom"/>
</dbReference>
<keyword evidence="4" id="KW-1185">Reference proteome</keyword>
<dbReference type="InterPro" id="IPR038763">
    <property type="entry name" value="DHH_sf"/>
</dbReference>
<reference evidence="3 4" key="1">
    <citation type="submission" date="2020-06" db="EMBL/GenBank/DDBJ databases">
        <title>Mogibacterium timidum strain W9173 genomic sequence.</title>
        <authorList>
            <person name="Wade W.G."/>
            <person name="Johnston C.D."/>
            <person name="Chen T."/>
            <person name="Dewhirst F.E."/>
        </authorList>
    </citation>
    <scope>NUCLEOTIDE SEQUENCE [LARGE SCALE GENOMIC DNA]</scope>
    <source>
        <strain evidence="3 4">W9173</strain>
    </source>
</reference>
<dbReference type="Pfam" id="PF01368">
    <property type="entry name" value="DHH"/>
    <property type="match status" value="1"/>
</dbReference>
<evidence type="ECO:0000259" key="1">
    <source>
        <dbReference type="Pfam" id="PF01368"/>
    </source>
</evidence>
<dbReference type="Gene3D" id="3.10.310.30">
    <property type="match status" value="1"/>
</dbReference>
<accession>A0A7Y8VSI9</accession>